<dbReference type="InterPro" id="IPR027417">
    <property type="entry name" value="P-loop_NTPase"/>
</dbReference>
<dbReference type="Gene3D" id="3.40.50.300">
    <property type="entry name" value="P-loop containing nucleotide triphosphate hydrolases"/>
    <property type="match status" value="2"/>
</dbReference>
<dbReference type="GO" id="GO:0005886">
    <property type="term" value="C:plasma membrane"/>
    <property type="evidence" value="ECO:0007669"/>
    <property type="project" value="UniProtKB-SubCell"/>
</dbReference>
<dbReference type="PANTHER" id="PTHR37937">
    <property type="entry name" value="CONJUGATIVE TRANSFER: DNA TRANSPORT"/>
    <property type="match status" value="1"/>
</dbReference>
<dbReference type="PANTHER" id="PTHR37937:SF1">
    <property type="entry name" value="CONJUGATIVE TRANSFER: DNA TRANSPORT"/>
    <property type="match status" value="1"/>
</dbReference>
<evidence type="ECO:0000256" key="5">
    <source>
        <dbReference type="ARBA" id="ARBA00022989"/>
    </source>
</evidence>
<keyword evidence="9" id="KW-1185">Reference proteome</keyword>
<evidence type="ECO:0000256" key="2">
    <source>
        <dbReference type="ARBA" id="ARBA00008806"/>
    </source>
</evidence>
<evidence type="ECO:0000256" key="7">
    <source>
        <dbReference type="SAM" id="Phobius"/>
    </source>
</evidence>
<dbReference type="KEGG" id="vpy:HZI73_26095"/>
<accession>A0A8J8SJR2</accession>
<evidence type="ECO:0000313" key="9">
    <source>
        <dbReference type="Proteomes" id="UP000683246"/>
    </source>
</evidence>
<sequence>MKKVIYILGGILSIAIVIAIIYITGAVASIEHRDVSFKQHIQEYMNKEVEIQDYIIHTDQLVKKLKSPLKVAAQIRYVDYRLLIGELIVVIFILAKIWIYIAIFSDYMLMYLQMGGIVLDKKKTFGDAKFISIDEFKKYIKKRLLALHDGIVLGSLNNPNEGKIRNFRRQLITIPENRRFNKHIFVNASSGDGKSTSFVLTSVINLVKSVFKYKPSFLFTDPKGELYELLSGFLKKVKGYTVYLFNLVSMNNSDRFNVLDFIETQVDVKVIVDTILQNTRVDASVKGTSDPFWDEAEKSIIQALVLYYKFYLKEFINMAMLFDLINNSTYEEIDKIFIDIPNTESCKQMFNIYNKAPKELKGNILLGLCSRLSIFTMPEVRRLTEKTDINIYDLKDKHTAIFAVIPDTHDSFNFLAALFETMIGIKVVEYTDRNKRNKMIKNREIYAFLDEIANVGKIPGFEKWITTFRSRNFHLIPIFQDVIQPKKLFGDSWLTIYGNCHTKICLGAGDPETAKFYTEQMGIQSIKVTTKTKDAGVFKMLKNKRWSQTDDKTNLMNADQLLTMDMDELIVMRRSCKPMRLYKFLWENYKEEYEQIEELSETIYEYTPEWSLMEAIYTGKIEVTENENKTNTMGENNAETEEEIFYINQGNDKGESNNVESQLDKVNVLENGSNLL</sequence>
<keyword evidence="8" id="KW-0614">Plasmid</keyword>
<dbReference type="CDD" id="cd01127">
    <property type="entry name" value="TrwB_TraG_TraD_VirD4"/>
    <property type="match status" value="1"/>
</dbReference>
<evidence type="ECO:0000256" key="6">
    <source>
        <dbReference type="ARBA" id="ARBA00023136"/>
    </source>
</evidence>
<keyword evidence="4 7" id="KW-0812">Transmembrane</keyword>
<dbReference type="NCBIfam" id="NF045973">
    <property type="entry name" value="conju_CD1115"/>
    <property type="match status" value="1"/>
</dbReference>
<dbReference type="Proteomes" id="UP000683246">
    <property type="component" value="Plasmid pVpro"/>
</dbReference>
<dbReference type="InterPro" id="IPR003688">
    <property type="entry name" value="TraG/VirD4"/>
</dbReference>
<dbReference type="AlphaFoldDB" id="A0A8J8SJR2"/>
<dbReference type="EMBL" id="CP058650">
    <property type="protein sequence ID" value="QUI25886.1"/>
    <property type="molecule type" value="Genomic_DNA"/>
</dbReference>
<protein>
    <submittedName>
        <fullName evidence="8">Type IV secretory system conjugative DNA transfer family protein</fullName>
    </submittedName>
</protein>
<evidence type="ECO:0000256" key="1">
    <source>
        <dbReference type="ARBA" id="ARBA00004651"/>
    </source>
</evidence>
<dbReference type="InterPro" id="IPR051539">
    <property type="entry name" value="T4SS-coupling_protein"/>
</dbReference>
<evidence type="ECO:0000313" key="8">
    <source>
        <dbReference type="EMBL" id="QUI25886.1"/>
    </source>
</evidence>
<evidence type="ECO:0000256" key="4">
    <source>
        <dbReference type="ARBA" id="ARBA00022692"/>
    </source>
</evidence>
<comment type="similarity">
    <text evidence="2">Belongs to the VirD4/TraG family.</text>
</comment>
<name>A0A8J8SJR2_9FIRM</name>
<gene>
    <name evidence="8" type="ORF">HZI73_26095</name>
</gene>
<reference evidence="8" key="1">
    <citation type="submission" date="2020-07" db="EMBL/GenBank/DDBJ databases">
        <title>Vallitalea pronyensis genome.</title>
        <authorList>
            <person name="Postec A."/>
        </authorList>
    </citation>
    <scope>NUCLEOTIDE SEQUENCE</scope>
    <source>
        <strain evidence="8">FatNI3</strain>
        <plasmid evidence="8">pVpro</plasmid>
    </source>
</reference>
<comment type="subcellular location">
    <subcellularLocation>
        <location evidence="1">Cell membrane</location>
        <topology evidence="1">Multi-pass membrane protein</topology>
    </subcellularLocation>
</comment>
<feature type="transmembrane region" description="Helical" evidence="7">
    <location>
        <begin position="82"/>
        <end position="103"/>
    </location>
</feature>
<dbReference type="Pfam" id="PF02534">
    <property type="entry name" value="T4SS-DNA_transf"/>
    <property type="match status" value="1"/>
</dbReference>
<geneLocation type="plasmid" evidence="8 9">
    <name>pVpro</name>
</geneLocation>
<organism evidence="8 9">
    <name type="scientific">Vallitalea pronyensis</name>
    <dbReference type="NCBI Taxonomy" id="1348613"/>
    <lineage>
        <taxon>Bacteria</taxon>
        <taxon>Bacillati</taxon>
        <taxon>Bacillota</taxon>
        <taxon>Clostridia</taxon>
        <taxon>Lachnospirales</taxon>
        <taxon>Vallitaleaceae</taxon>
        <taxon>Vallitalea</taxon>
    </lineage>
</organism>
<feature type="transmembrane region" description="Helical" evidence="7">
    <location>
        <begin position="6"/>
        <end position="30"/>
    </location>
</feature>
<keyword evidence="3" id="KW-1003">Cell membrane</keyword>
<evidence type="ECO:0000256" key="3">
    <source>
        <dbReference type="ARBA" id="ARBA00022475"/>
    </source>
</evidence>
<keyword evidence="6 7" id="KW-0472">Membrane</keyword>
<dbReference type="RefSeq" id="WP_212698995.1">
    <property type="nucleotide sequence ID" value="NZ_CP058650.1"/>
</dbReference>
<keyword evidence="5 7" id="KW-1133">Transmembrane helix</keyword>
<proteinExistence type="inferred from homology"/>
<dbReference type="SUPFAM" id="SSF52540">
    <property type="entry name" value="P-loop containing nucleoside triphosphate hydrolases"/>
    <property type="match status" value="1"/>
</dbReference>